<feature type="domain" description="GFO/IDH/MocA-like oxidoreductase" evidence="3">
    <location>
        <begin position="130"/>
        <end position="251"/>
    </location>
</feature>
<feature type="domain" description="NAD-dependent epimerase/dehydratase" evidence="1">
    <location>
        <begin position="374"/>
        <end position="601"/>
    </location>
</feature>
<dbReference type="InterPro" id="IPR036291">
    <property type="entry name" value="NAD(P)-bd_dom_sf"/>
</dbReference>
<evidence type="ECO:0000259" key="1">
    <source>
        <dbReference type="Pfam" id="PF01370"/>
    </source>
</evidence>
<protein>
    <submittedName>
        <fullName evidence="4">Putative dehydrogenase</fullName>
    </submittedName>
</protein>
<dbReference type="AlphaFoldDB" id="A0A4R6QSU0"/>
<dbReference type="SUPFAM" id="SSF55347">
    <property type="entry name" value="Glyceraldehyde-3-phosphate dehydrogenase-like, C-terminal domain"/>
    <property type="match status" value="1"/>
</dbReference>
<dbReference type="Pfam" id="PF22725">
    <property type="entry name" value="GFO_IDH_MocA_C3"/>
    <property type="match status" value="1"/>
</dbReference>
<dbReference type="InterPro" id="IPR051317">
    <property type="entry name" value="Gfo/Idh/MocA_oxidoreduct"/>
</dbReference>
<dbReference type="InterPro" id="IPR000683">
    <property type="entry name" value="Gfo/Idh/MocA-like_OxRdtase_N"/>
</dbReference>
<dbReference type="OrthoDB" id="8565814at2"/>
<feature type="domain" description="Gfo/Idh/MocA-like oxidoreductase N-terminal" evidence="2">
    <location>
        <begin position="5"/>
        <end position="121"/>
    </location>
</feature>
<dbReference type="InterPro" id="IPR001509">
    <property type="entry name" value="Epimerase_deHydtase"/>
</dbReference>
<dbReference type="GO" id="GO:0000166">
    <property type="term" value="F:nucleotide binding"/>
    <property type="evidence" value="ECO:0007669"/>
    <property type="project" value="InterPro"/>
</dbReference>
<evidence type="ECO:0000313" key="5">
    <source>
        <dbReference type="Proteomes" id="UP000295361"/>
    </source>
</evidence>
<evidence type="ECO:0000259" key="2">
    <source>
        <dbReference type="Pfam" id="PF01408"/>
    </source>
</evidence>
<dbReference type="InterPro" id="IPR055170">
    <property type="entry name" value="GFO_IDH_MocA-like_dom"/>
</dbReference>
<dbReference type="Pfam" id="PF01370">
    <property type="entry name" value="Epimerase"/>
    <property type="match status" value="1"/>
</dbReference>
<sequence length="700" mass="74340">MPAKKITLIGAGNIARTHASVLQSIPGVSLHGVFDVSQGAAEAMASQFKIPVVHDSLEAAAMSASDVFHVLTPPNLHLMSAMPFVEAGKTVLIEKPVGATAAECQAFAAAAQRSGAVIGVNQNLAFNPAYLKLRNMVLSGNIGQPKYMSYIFEAPLRQLSARQFSHWMFREPGNILLEQAVHPLSQIVDLAGPVQELNALAERPIEISPGVGLHNACQVSMICERMPVSLRFHVGANFTVCRMTVVCDDGVAIADMTSNQFHVLERSAYMEPIDNYISSRKAARQWAGEGFAGLRDYALSMIKLKPRSDAFYLGMKGSIEAFYADLASTGKPRIDLAFGSHLVDVCAKIAQGFKSLPQTDAPAVAASPPSGALVAVLGGTGFIGAYTVEALLRLGYRVRVMARGAANLQEVFYRAGVEIVRGDVKSPSDVKAAVAGVAFAINLAHGGGGGNFEAIRAAMVDTASLVADACVAAGVKRLVHVGSISGLYLGDAAAKVTGSTPTDPMPHTRNDYAHAKALADATVLSRHQSGGMEVVVLRPGLVIGAGTSPFHGGLGFFNNDQYCVGWNAGSNPLPWVLVDDCATAIVAALEARDAAGKAYNLVGDVRPDARSYVAALARSLGRPLKFVPSSPTGLWLIELGKWFIKRVAGQKVNRPFLRDILSRGLRSQFDCSDAKRDLHWSPVADPAEFQRRAIAVHGKR</sequence>
<gene>
    <name evidence="4" type="ORF">DES47_101677</name>
</gene>
<dbReference type="EMBL" id="SNXS01000001">
    <property type="protein sequence ID" value="TDP74614.1"/>
    <property type="molecule type" value="Genomic_DNA"/>
</dbReference>
<dbReference type="RefSeq" id="WP_133699229.1">
    <property type="nucleotide sequence ID" value="NZ_SNXS01000001.1"/>
</dbReference>
<dbReference type="SUPFAM" id="SSF51735">
    <property type="entry name" value="NAD(P)-binding Rossmann-fold domains"/>
    <property type="match status" value="2"/>
</dbReference>
<name>A0A4R6QSU0_9BURK</name>
<evidence type="ECO:0000313" key="4">
    <source>
        <dbReference type="EMBL" id="TDP74614.1"/>
    </source>
</evidence>
<evidence type="ECO:0000259" key="3">
    <source>
        <dbReference type="Pfam" id="PF22725"/>
    </source>
</evidence>
<dbReference type="Proteomes" id="UP000295361">
    <property type="component" value="Unassembled WGS sequence"/>
</dbReference>
<keyword evidence="5" id="KW-1185">Reference proteome</keyword>
<dbReference type="Gene3D" id="3.30.360.10">
    <property type="entry name" value="Dihydrodipicolinate Reductase, domain 2"/>
    <property type="match status" value="1"/>
</dbReference>
<proteinExistence type="predicted"/>
<accession>A0A4R6QSU0</accession>
<dbReference type="Pfam" id="PF01408">
    <property type="entry name" value="GFO_IDH_MocA"/>
    <property type="match status" value="1"/>
</dbReference>
<comment type="caution">
    <text evidence="4">The sequence shown here is derived from an EMBL/GenBank/DDBJ whole genome shotgun (WGS) entry which is preliminary data.</text>
</comment>
<organism evidence="4 5">
    <name type="scientific">Roseateles toxinivorans</name>
    <dbReference type="NCBI Taxonomy" id="270368"/>
    <lineage>
        <taxon>Bacteria</taxon>
        <taxon>Pseudomonadati</taxon>
        <taxon>Pseudomonadota</taxon>
        <taxon>Betaproteobacteria</taxon>
        <taxon>Burkholderiales</taxon>
        <taxon>Sphaerotilaceae</taxon>
        <taxon>Roseateles</taxon>
    </lineage>
</organism>
<dbReference type="PANTHER" id="PTHR43708:SF8">
    <property type="entry name" value="OXIDOREDUCTASE"/>
    <property type="match status" value="1"/>
</dbReference>
<dbReference type="InParanoid" id="A0A4R6QSU0"/>
<reference evidence="4 5" key="1">
    <citation type="submission" date="2019-03" db="EMBL/GenBank/DDBJ databases">
        <title>Genomic Encyclopedia of Type Strains, Phase IV (KMG-IV): sequencing the most valuable type-strain genomes for metagenomic binning, comparative biology and taxonomic classification.</title>
        <authorList>
            <person name="Goeker M."/>
        </authorList>
    </citation>
    <scope>NUCLEOTIDE SEQUENCE [LARGE SCALE GENOMIC DNA]</scope>
    <source>
        <strain evidence="4 5">DSM 16998</strain>
    </source>
</reference>
<dbReference type="Gene3D" id="3.40.50.720">
    <property type="entry name" value="NAD(P)-binding Rossmann-like Domain"/>
    <property type="match status" value="2"/>
</dbReference>
<dbReference type="PANTHER" id="PTHR43708">
    <property type="entry name" value="CONSERVED EXPRESSED OXIDOREDUCTASE (EUROFUNG)"/>
    <property type="match status" value="1"/>
</dbReference>